<evidence type="ECO:0000313" key="1">
    <source>
        <dbReference type="EMBL" id="GAD05902.1"/>
    </source>
</evidence>
<dbReference type="AlphaFoldDB" id="T1CPX4"/>
<proteinExistence type="predicted"/>
<reference evidence="2" key="1">
    <citation type="journal article" date="2013" name="Genome">
        <title>Draft Genome Sequences of Porphyromonas crevioricanis JCM 15906T and Porphyromonas cansulci JCM 13913T Isolated from a Canine Oral Cavity.</title>
        <authorList>
            <person name="Sakamoto M."/>
            <person name="Tanaka N."/>
            <person name="Shiwa Y."/>
            <person name="Yoshikawa H."/>
            <person name="Ohkuma M."/>
        </authorList>
    </citation>
    <scope>NUCLEOTIDE SEQUENCE [LARGE SCALE GENOMIC DNA]</scope>
    <source>
        <strain evidence="2">JCM 15906</strain>
    </source>
</reference>
<reference evidence="1 2" key="2">
    <citation type="journal article" date="2013" name="Genome Announc.">
        <title>Draft Genome Sequences of Porphyromonas crevioricanis JCM 15906T and Porphyromonas cansulci JCM 13913T Isolated from a Canine Oral Cavity.</title>
        <authorList>
            <person name="Sakamoto M."/>
            <person name="Tanaka N."/>
            <person name="Shiwa Y."/>
            <person name="Yoshikawa H."/>
            <person name="Ohkuma M."/>
        </authorList>
    </citation>
    <scope>NUCLEOTIDE SEQUENCE [LARGE SCALE GENOMIC DNA]</scope>
    <source>
        <strain evidence="1 2">JCM 15906</strain>
    </source>
</reference>
<dbReference type="EMBL" id="BAOU01000044">
    <property type="protein sequence ID" value="GAD05902.1"/>
    <property type="molecule type" value="Genomic_DNA"/>
</dbReference>
<evidence type="ECO:0000313" key="2">
    <source>
        <dbReference type="Proteomes" id="UP000018031"/>
    </source>
</evidence>
<name>T1CPX4_9PORP</name>
<accession>T1CPX4</accession>
<protein>
    <submittedName>
        <fullName evidence="1">Uncharacterized protein</fullName>
    </submittedName>
</protein>
<dbReference type="Proteomes" id="UP000018031">
    <property type="component" value="Unassembled WGS sequence"/>
</dbReference>
<organism evidence="1 2">
    <name type="scientific">Porphyromonas crevioricanis JCM 15906</name>
    <dbReference type="NCBI Taxonomy" id="1305617"/>
    <lineage>
        <taxon>Bacteria</taxon>
        <taxon>Pseudomonadati</taxon>
        <taxon>Bacteroidota</taxon>
        <taxon>Bacteroidia</taxon>
        <taxon>Bacteroidales</taxon>
        <taxon>Porphyromonadaceae</taxon>
        <taxon>Porphyromonas</taxon>
    </lineage>
</organism>
<comment type="caution">
    <text evidence="1">The sequence shown here is derived from an EMBL/GenBank/DDBJ whole genome shotgun (WGS) entry which is preliminary data.</text>
</comment>
<sequence>MYTNFRQYKIYPIAILHATEYETAITRDIFHLLLSCLILYKEG</sequence>
<gene>
    <name evidence="1" type="ORF">PORCRE_1612</name>
</gene>